<dbReference type="InterPro" id="IPR015422">
    <property type="entry name" value="PyrdxlP-dep_Trfase_small"/>
</dbReference>
<dbReference type="EMBL" id="FYEH01000010">
    <property type="protein sequence ID" value="SNB72871.1"/>
    <property type="molecule type" value="Genomic_DNA"/>
</dbReference>
<name>A0A212RK82_9PROT</name>
<sequence length="448" mass="47604">MVDFEEVQPLPTGSPDANADPAFWSAVSDHVLRYGGTFERRIIERAEGSYVFDAAGDAILDFTSGQMSALLGHSHPAIVQTVRDQVSRLDHLLSGMLSRPVVELSARLGSMVKGLEKVLLLSTGAESNEAAIRLAKLVTGKYEIVAFSKSWHGMTGAAASATYSTNRKGYGPANVGAFAIPAPNAYRPRFTHADGSLDWQTELDDAFALIDGQSTGNLAAFIAEPILSSGGIIELPPGYLAALRKKCDERGMLLILDEAQTGIGRTGHMFAFERDGVTPDILTLSKTLGAGLPLAATLTSARSEELAHEKGFLFYTTHVSDPLPAAVGLTVLDVVEKGGLVQRARQAGQRLRAGLEDLQQRFECIGDVRGRGLLLGLEIVADRSGRAPDLAMGERIGAQAMARGLSMNIVKLPAMGAVFRIAPPLTVSDEEIDRGLAIMADSIVAARG</sequence>
<dbReference type="InterPro" id="IPR015424">
    <property type="entry name" value="PyrdxlP-dep_Trfase"/>
</dbReference>
<dbReference type="AlphaFoldDB" id="A0A212RK82"/>
<comment type="cofactor">
    <cofactor evidence="1">
        <name>pyridoxal 5'-phosphate</name>
        <dbReference type="ChEBI" id="CHEBI:597326"/>
    </cofactor>
</comment>
<dbReference type="PANTHER" id="PTHR45688:SF13">
    <property type="entry name" value="ALANINE--GLYOXYLATE AMINOTRANSFERASE 2-LIKE"/>
    <property type="match status" value="1"/>
</dbReference>
<accession>A0A212RK82</accession>
<dbReference type="PROSITE" id="PS00600">
    <property type="entry name" value="AA_TRANSFER_CLASS_3"/>
    <property type="match status" value="1"/>
</dbReference>
<dbReference type="InterPro" id="IPR015421">
    <property type="entry name" value="PyrdxlP-dep_Trfase_major"/>
</dbReference>
<dbReference type="Gene3D" id="3.90.1150.10">
    <property type="entry name" value="Aspartate Aminotransferase, domain 1"/>
    <property type="match status" value="1"/>
</dbReference>
<reference evidence="6 7" key="1">
    <citation type="submission" date="2017-06" db="EMBL/GenBank/DDBJ databases">
        <authorList>
            <person name="Kim H.J."/>
            <person name="Triplett B.A."/>
        </authorList>
    </citation>
    <scope>NUCLEOTIDE SEQUENCE [LARGE SCALE GENOMIC DNA]</scope>
    <source>
        <strain evidence="6 7">B29T1</strain>
    </source>
</reference>
<comment type="similarity">
    <text evidence="2 5">Belongs to the class-III pyridoxal-phosphate-dependent aminotransferase family.</text>
</comment>
<dbReference type="InterPro" id="IPR005814">
    <property type="entry name" value="Aminotrans_3"/>
</dbReference>
<evidence type="ECO:0000256" key="4">
    <source>
        <dbReference type="ARBA" id="ARBA00022898"/>
    </source>
</evidence>
<keyword evidence="3" id="KW-0032">Aminotransferase</keyword>
<dbReference type="Gene3D" id="3.40.640.10">
    <property type="entry name" value="Type I PLP-dependent aspartate aminotransferase-like (Major domain)"/>
    <property type="match status" value="1"/>
</dbReference>
<evidence type="ECO:0000313" key="6">
    <source>
        <dbReference type="EMBL" id="SNB72871.1"/>
    </source>
</evidence>
<evidence type="ECO:0000256" key="1">
    <source>
        <dbReference type="ARBA" id="ARBA00001933"/>
    </source>
</evidence>
<evidence type="ECO:0000256" key="3">
    <source>
        <dbReference type="ARBA" id="ARBA00022576"/>
    </source>
</evidence>
<dbReference type="OrthoDB" id="9801834at2"/>
<gene>
    <name evidence="6" type="ORF">SAMN07250955_11015</name>
</gene>
<organism evidence="6 7">
    <name type="scientific">Arboricoccus pini</name>
    <dbReference type="NCBI Taxonomy" id="1963835"/>
    <lineage>
        <taxon>Bacteria</taxon>
        <taxon>Pseudomonadati</taxon>
        <taxon>Pseudomonadota</taxon>
        <taxon>Alphaproteobacteria</taxon>
        <taxon>Geminicoccales</taxon>
        <taxon>Geminicoccaceae</taxon>
        <taxon>Arboricoccus</taxon>
    </lineage>
</organism>
<keyword evidence="4 5" id="KW-0663">Pyridoxal phosphate</keyword>
<keyword evidence="3" id="KW-0808">Transferase</keyword>
<dbReference type="PANTHER" id="PTHR45688">
    <property type="match status" value="1"/>
</dbReference>
<dbReference type="RefSeq" id="WP_088562199.1">
    <property type="nucleotide sequence ID" value="NZ_FYEH01000010.1"/>
</dbReference>
<dbReference type="Pfam" id="PF00202">
    <property type="entry name" value="Aminotran_3"/>
    <property type="match status" value="1"/>
</dbReference>
<keyword evidence="6" id="KW-0670">Pyruvate</keyword>
<dbReference type="SUPFAM" id="SSF53383">
    <property type="entry name" value="PLP-dependent transferases"/>
    <property type="match status" value="1"/>
</dbReference>
<proteinExistence type="inferred from homology"/>
<evidence type="ECO:0000256" key="5">
    <source>
        <dbReference type="RuleBase" id="RU003560"/>
    </source>
</evidence>
<protein>
    <submittedName>
        <fullName evidence="6">2,2-dialkylglycine decarboxylase (Pyruvate)</fullName>
    </submittedName>
</protein>
<dbReference type="Proteomes" id="UP000197065">
    <property type="component" value="Unassembled WGS sequence"/>
</dbReference>
<evidence type="ECO:0000313" key="7">
    <source>
        <dbReference type="Proteomes" id="UP000197065"/>
    </source>
</evidence>
<dbReference type="GO" id="GO:0030170">
    <property type="term" value="F:pyridoxal phosphate binding"/>
    <property type="evidence" value="ECO:0007669"/>
    <property type="project" value="InterPro"/>
</dbReference>
<keyword evidence="7" id="KW-1185">Reference proteome</keyword>
<dbReference type="PIRSF" id="PIRSF000521">
    <property type="entry name" value="Transaminase_4ab_Lys_Orn"/>
    <property type="match status" value="1"/>
</dbReference>
<dbReference type="CDD" id="cd00610">
    <property type="entry name" value="OAT_like"/>
    <property type="match status" value="1"/>
</dbReference>
<dbReference type="FunFam" id="3.40.640.10:FF:000004">
    <property type="entry name" value="Acetylornithine aminotransferase"/>
    <property type="match status" value="1"/>
</dbReference>
<dbReference type="InterPro" id="IPR049704">
    <property type="entry name" value="Aminotrans_3_PPA_site"/>
</dbReference>
<evidence type="ECO:0000256" key="2">
    <source>
        <dbReference type="ARBA" id="ARBA00008954"/>
    </source>
</evidence>
<dbReference type="GO" id="GO:0008483">
    <property type="term" value="F:transaminase activity"/>
    <property type="evidence" value="ECO:0007669"/>
    <property type="project" value="UniProtKB-KW"/>
</dbReference>